<dbReference type="Proteomes" id="UP000192783">
    <property type="component" value="Unassembled WGS sequence"/>
</dbReference>
<dbReference type="Gene3D" id="1.10.8.350">
    <property type="entry name" value="Bacterial muramidase"/>
    <property type="match status" value="1"/>
</dbReference>
<dbReference type="CDD" id="cd13399">
    <property type="entry name" value="Slt35-like"/>
    <property type="match status" value="1"/>
</dbReference>
<dbReference type="InterPro" id="IPR031304">
    <property type="entry name" value="SLT_2"/>
</dbReference>
<dbReference type="RefSeq" id="WP_084057664.1">
    <property type="nucleotide sequence ID" value="NZ_FWXF01000009.1"/>
</dbReference>
<evidence type="ECO:0000259" key="1">
    <source>
        <dbReference type="Pfam" id="PF13406"/>
    </source>
</evidence>
<keyword evidence="3" id="KW-1185">Reference proteome</keyword>
<dbReference type="GO" id="GO:0009253">
    <property type="term" value="P:peptidoglycan catabolic process"/>
    <property type="evidence" value="ECO:0007669"/>
    <property type="project" value="TreeGrafter"/>
</dbReference>
<dbReference type="InterPro" id="IPR023346">
    <property type="entry name" value="Lysozyme-like_dom_sf"/>
</dbReference>
<dbReference type="AlphaFoldDB" id="A0A1W1XKQ7"/>
<proteinExistence type="predicted"/>
<dbReference type="EMBL" id="FWXF01000009">
    <property type="protein sequence ID" value="SMC24088.1"/>
    <property type="molecule type" value="Genomic_DNA"/>
</dbReference>
<dbReference type="SUPFAM" id="SSF53955">
    <property type="entry name" value="Lysozyme-like"/>
    <property type="match status" value="1"/>
</dbReference>
<evidence type="ECO:0000313" key="2">
    <source>
        <dbReference type="EMBL" id="SMC24088.1"/>
    </source>
</evidence>
<dbReference type="PANTHER" id="PTHR30163:SF9">
    <property type="entry name" value="MEMBRANE-BOUND LYTIC MUREIN TRANSGLYCOSYLASE B"/>
    <property type="match status" value="1"/>
</dbReference>
<dbReference type="PANTHER" id="PTHR30163">
    <property type="entry name" value="MEMBRANE-BOUND LYTIC MUREIN TRANSGLYCOSYLASE B"/>
    <property type="match status" value="1"/>
</dbReference>
<protein>
    <submittedName>
        <fullName evidence="2">Membrane-bound lytic murein transglycosylase B</fullName>
    </submittedName>
</protein>
<dbReference type="InterPro" id="IPR043426">
    <property type="entry name" value="MltB-like"/>
</dbReference>
<evidence type="ECO:0000313" key="3">
    <source>
        <dbReference type="Proteomes" id="UP000192783"/>
    </source>
</evidence>
<sequence length="293" mass="33283">MNPGTDKRRLIWALLICLLAALWAGVTPAARTPGGYERLEERLVAFGRSPEAVHRLFSGSGGARLKNVALYMRIQEGKLAYDRFLDPQALAQARRFSRRYDEALRQAQAAYGVDPSVVVAILLVETRLGTQTGNHPVVPSLAAFALMERKDYRDRVWRMLPAKDRKRWGRRRFDQKLISRAHWALTELDALVRLLEQDRKVSGLKGSFMGAIGWAQFMPTSLLRYGADGDGDGQVDLFTPEDAFMSIANYLKSHGWKDSASRSHREKVLLRYNNSRPYVRTVLEIARRLSRDP</sequence>
<organism evidence="2 3">
    <name type="scientific">Desulfacinum hydrothermale DSM 13146</name>
    <dbReference type="NCBI Taxonomy" id="1121390"/>
    <lineage>
        <taxon>Bacteria</taxon>
        <taxon>Pseudomonadati</taxon>
        <taxon>Thermodesulfobacteriota</taxon>
        <taxon>Syntrophobacteria</taxon>
        <taxon>Syntrophobacterales</taxon>
        <taxon>Syntrophobacteraceae</taxon>
        <taxon>Desulfacinum</taxon>
    </lineage>
</organism>
<dbReference type="Pfam" id="PF13406">
    <property type="entry name" value="SLT_2"/>
    <property type="match status" value="1"/>
</dbReference>
<dbReference type="OrthoDB" id="9772911at2"/>
<feature type="domain" description="Transglycosylase SLT" evidence="1">
    <location>
        <begin position="38"/>
        <end position="260"/>
    </location>
</feature>
<dbReference type="GO" id="GO:0008933">
    <property type="term" value="F:peptidoglycan lytic transglycosylase activity"/>
    <property type="evidence" value="ECO:0007669"/>
    <property type="project" value="TreeGrafter"/>
</dbReference>
<dbReference type="STRING" id="1121390.SAMN02746041_01933"/>
<gene>
    <name evidence="2" type="ORF">SAMN02746041_01933</name>
</gene>
<accession>A0A1W1XKQ7</accession>
<reference evidence="2 3" key="1">
    <citation type="submission" date="2017-04" db="EMBL/GenBank/DDBJ databases">
        <authorList>
            <person name="Afonso C.L."/>
            <person name="Miller P.J."/>
            <person name="Scott M.A."/>
            <person name="Spackman E."/>
            <person name="Goraichik I."/>
            <person name="Dimitrov K.M."/>
            <person name="Suarez D.L."/>
            <person name="Swayne D.E."/>
        </authorList>
    </citation>
    <scope>NUCLEOTIDE SEQUENCE [LARGE SCALE GENOMIC DNA]</scope>
    <source>
        <strain evidence="2 3">DSM 13146</strain>
    </source>
</reference>
<name>A0A1W1XKQ7_9BACT</name>